<sequence length="70" mass="7819">MSLKITYDGVKGLYTLKPKGLPAVTTKSLLDISPVIAHYFGTDKEHHDIFKRKGLCLLCESARKEVEKDA</sequence>
<dbReference type="EMBL" id="LAZR01041270">
    <property type="protein sequence ID" value="KKL12407.1"/>
    <property type="molecule type" value="Genomic_DNA"/>
</dbReference>
<reference evidence="1" key="1">
    <citation type="journal article" date="2015" name="Nature">
        <title>Complex archaea that bridge the gap between prokaryotes and eukaryotes.</title>
        <authorList>
            <person name="Spang A."/>
            <person name="Saw J.H."/>
            <person name="Jorgensen S.L."/>
            <person name="Zaremba-Niedzwiedzka K."/>
            <person name="Martijn J."/>
            <person name="Lind A.E."/>
            <person name="van Eijk R."/>
            <person name="Schleper C."/>
            <person name="Guy L."/>
            <person name="Ettema T.J."/>
        </authorList>
    </citation>
    <scope>NUCLEOTIDE SEQUENCE</scope>
</reference>
<accession>A0A0F9BF21</accession>
<dbReference type="AlphaFoldDB" id="A0A0F9BF21"/>
<proteinExistence type="predicted"/>
<protein>
    <submittedName>
        <fullName evidence="1">Uncharacterized protein</fullName>
    </submittedName>
</protein>
<evidence type="ECO:0000313" key="1">
    <source>
        <dbReference type="EMBL" id="KKL12407.1"/>
    </source>
</evidence>
<gene>
    <name evidence="1" type="ORF">LCGC14_2536080</name>
</gene>
<comment type="caution">
    <text evidence="1">The sequence shown here is derived from an EMBL/GenBank/DDBJ whole genome shotgun (WGS) entry which is preliminary data.</text>
</comment>
<name>A0A0F9BF21_9ZZZZ</name>
<organism evidence="1">
    <name type="scientific">marine sediment metagenome</name>
    <dbReference type="NCBI Taxonomy" id="412755"/>
    <lineage>
        <taxon>unclassified sequences</taxon>
        <taxon>metagenomes</taxon>
        <taxon>ecological metagenomes</taxon>
    </lineage>
</organism>